<dbReference type="SUPFAM" id="SSF48452">
    <property type="entry name" value="TPR-like"/>
    <property type="match status" value="1"/>
</dbReference>
<dbReference type="HAMAP" id="MF_00922">
    <property type="entry name" value="OM_assembly_BamD"/>
    <property type="match status" value="1"/>
</dbReference>
<keyword evidence="7" id="KW-1185">Reference proteome</keyword>
<evidence type="ECO:0000313" key="6">
    <source>
        <dbReference type="EMBL" id="MCW7753233.1"/>
    </source>
</evidence>
<comment type="caution">
    <text evidence="6">The sequence shown here is derived from an EMBL/GenBank/DDBJ whole genome shotgun (WGS) entry which is preliminary data.</text>
</comment>
<dbReference type="InterPro" id="IPR017689">
    <property type="entry name" value="BamD"/>
</dbReference>
<dbReference type="EMBL" id="JAPFPW010000003">
    <property type="protein sequence ID" value="MCW7753233.1"/>
    <property type="molecule type" value="Genomic_DNA"/>
</dbReference>
<gene>
    <name evidence="6" type="ORF">OOT00_04445</name>
</gene>
<dbReference type="NCBIfam" id="TIGR03302">
    <property type="entry name" value="OM_YfiO"/>
    <property type="match status" value="1"/>
</dbReference>
<sequence>MKSKALSILFLIALCSLMTGCGLLGKQPEKTAPELLSEGREAFTNEKYRKSLESFQRLRDWYPFSEHATEATLRIADSHFALKEYAEAAVVYTEFERLHPTHPETPRAVFQLGMCHFERIDSVDRDQTAARNALYVFLRLQEDYHGSAYAEQAADKTAACRESLAGAELYVANYYFRTKAFVSAKNRVETLLRAYPDTPQAEEAEILLKRINRLIEDSDKE</sequence>
<dbReference type="InterPro" id="IPR011990">
    <property type="entry name" value="TPR-like_helical_dom_sf"/>
</dbReference>
<evidence type="ECO:0000256" key="4">
    <source>
        <dbReference type="SAM" id="SignalP"/>
    </source>
</evidence>
<organism evidence="6 7">
    <name type="scientific">Desulfobotulus pelophilus</name>
    <dbReference type="NCBI Taxonomy" id="2823377"/>
    <lineage>
        <taxon>Bacteria</taxon>
        <taxon>Pseudomonadati</taxon>
        <taxon>Thermodesulfobacteriota</taxon>
        <taxon>Desulfobacteria</taxon>
        <taxon>Desulfobacterales</taxon>
        <taxon>Desulfobacteraceae</taxon>
        <taxon>Desulfobotulus</taxon>
    </lineage>
</organism>
<keyword evidence="1 4" id="KW-0732">Signal</keyword>
<evidence type="ECO:0000256" key="3">
    <source>
        <dbReference type="ARBA" id="ARBA00023237"/>
    </source>
</evidence>
<protein>
    <submittedName>
        <fullName evidence="6">Outer membrane protein assembly factor BamD</fullName>
    </submittedName>
</protein>
<dbReference type="RefSeq" id="WP_265424090.1">
    <property type="nucleotide sequence ID" value="NZ_JAPFPW010000003.1"/>
</dbReference>
<dbReference type="PROSITE" id="PS51257">
    <property type="entry name" value="PROKAR_LIPOPROTEIN"/>
    <property type="match status" value="1"/>
</dbReference>
<evidence type="ECO:0000259" key="5">
    <source>
        <dbReference type="Pfam" id="PF13525"/>
    </source>
</evidence>
<name>A0ABT3N6Z9_9BACT</name>
<keyword evidence="2" id="KW-0472">Membrane</keyword>
<proteinExistence type="inferred from homology"/>
<evidence type="ECO:0000256" key="2">
    <source>
        <dbReference type="ARBA" id="ARBA00023136"/>
    </source>
</evidence>
<evidence type="ECO:0000313" key="7">
    <source>
        <dbReference type="Proteomes" id="UP001209681"/>
    </source>
</evidence>
<feature type="chain" id="PRO_5045681857" evidence="4">
    <location>
        <begin position="22"/>
        <end position="221"/>
    </location>
</feature>
<reference evidence="6 7" key="1">
    <citation type="submission" date="2022-11" db="EMBL/GenBank/DDBJ databases">
        <title>Desulfobotulus tamanensis H1 sp. nov. - anaerobic, alkaliphilic, sulphate reducing bacterium isolated from terrestrial mud volcano.</title>
        <authorList>
            <person name="Frolova A."/>
            <person name="Merkel A.Y."/>
            <person name="Slobodkin A.I."/>
        </authorList>
    </citation>
    <scope>NUCLEOTIDE SEQUENCE [LARGE SCALE GENOMIC DNA]</scope>
    <source>
        <strain evidence="6 7">H1</strain>
    </source>
</reference>
<accession>A0ABT3N6Z9</accession>
<dbReference type="Proteomes" id="UP001209681">
    <property type="component" value="Unassembled WGS sequence"/>
</dbReference>
<dbReference type="Gene3D" id="1.25.40.10">
    <property type="entry name" value="Tetratricopeptide repeat domain"/>
    <property type="match status" value="1"/>
</dbReference>
<dbReference type="InterPro" id="IPR039565">
    <property type="entry name" value="BamD-like"/>
</dbReference>
<feature type="domain" description="Outer membrane lipoprotein BamD-like" evidence="5">
    <location>
        <begin position="29"/>
        <end position="213"/>
    </location>
</feature>
<evidence type="ECO:0000256" key="1">
    <source>
        <dbReference type="ARBA" id="ARBA00022729"/>
    </source>
</evidence>
<feature type="signal peptide" evidence="4">
    <location>
        <begin position="1"/>
        <end position="21"/>
    </location>
</feature>
<keyword evidence="3" id="KW-0998">Cell outer membrane</keyword>
<dbReference type="Pfam" id="PF13525">
    <property type="entry name" value="YfiO"/>
    <property type="match status" value="1"/>
</dbReference>